<dbReference type="HOGENOM" id="CLU_016098_0_0_1"/>
<dbReference type="InParanoid" id="C7YGX1"/>
<dbReference type="eggNOG" id="ENOG502RJIP">
    <property type="taxonomic scope" value="Eukaryota"/>
</dbReference>
<feature type="region of interest" description="Disordered" evidence="1">
    <location>
        <begin position="599"/>
        <end position="746"/>
    </location>
</feature>
<feature type="compositionally biased region" description="Low complexity" evidence="1">
    <location>
        <begin position="118"/>
        <end position="132"/>
    </location>
</feature>
<accession>C7YGX1</accession>
<dbReference type="AlphaFoldDB" id="C7YGX1"/>
<organism evidence="2 3">
    <name type="scientific">Fusarium vanettenii (strain ATCC MYA-4622 / CBS 123669 / FGSC 9596 / NRRL 45880 / 77-13-4)</name>
    <name type="common">Fusarium solani subsp. pisi</name>
    <dbReference type="NCBI Taxonomy" id="660122"/>
    <lineage>
        <taxon>Eukaryota</taxon>
        <taxon>Fungi</taxon>
        <taxon>Dikarya</taxon>
        <taxon>Ascomycota</taxon>
        <taxon>Pezizomycotina</taxon>
        <taxon>Sordariomycetes</taxon>
        <taxon>Hypocreomycetidae</taxon>
        <taxon>Hypocreales</taxon>
        <taxon>Nectriaceae</taxon>
        <taxon>Fusarium</taxon>
        <taxon>Fusarium solani species complex</taxon>
        <taxon>Fusarium vanettenii</taxon>
    </lineage>
</organism>
<feature type="compositionally biased region" description="Low complexity" evidence="1">
    <location>
        <begin position="87"/>
        <end position="103"/>
    </location>
</feature>
<keyword evidence="3" id="KW-1185">Reference proteome</keyword>
<dbReference type="OrthoDB" id="37886at2759"/>
<evidence type="ECO:0000256" key="1">
    <source>
        <dbReference type="SAM" id="MobiDB-lite"/>
    </source>
</evidence>
<proteinExistence type="predicted"/>
<feature type="region of interest" description="Disordered" evidence="1">
    <location>
        <begin position="1"/>
        <end position="29"/>
    </location>
</feature>
<feature type="compositionally biased region" description="Polar residues" evidence="1">
    <location>
        <begin position="144"/>
        <end position="157"/>
    </location>
</feature>
<evidence type="ECO:0000313" key="3">
    <source>
        <dbReference type="Proteomes" id="UP000005206"/>
    </source>
</evidence>
<feature type="compositionally biased region" description="Polar residues" evidence="1">
    <location>
        <begin position="73"/>
        <end position="86"/>
    </location>
</feature>
<gene>
    <name evidence="2" type="ORF">NECHADRAFT_98785</name>
</gene>
<feature type="compositionally biased region" description="Polar residues" evidence="1">
    <location>
        <begin position="1"/>
        <end position="10"/>
    </location>
</feature>
<feature type="compositionally biased region" description="Polar residues" evidence="1">
    <location>
        <begin position="498"/>
        <end position="517"/>
    </location>
</feature>
<feature type="compositionally biased region" description="Low complexity" evidence="1">
    <location>
        <begin position="158"/>
        <end position="174"/>
    </location>
</feature>
<name>C7YGX1_FUSV7</name>
<reference evidence="2 3" key="1">
    <citation type="journal article" date="2009" name="PLoS Genet.">
        <title>The genome of Nectria haematococca: contribution of supernumerary chromosomes to gene expansion.</title>
        <authorList>
            <person name="Coleman J.J."/>
            <person name="Rounsley S.D."/>
            <person name="Rodriguez-Carres M."/>
            <person name="Kuo A."/>
            <person name="Wasmann C.C."/>
            <person name="Grimwood J."/>
            <person name="Schmutz J."/>
            <person name="Taga M."/>
            <person name="White G.J."/>
            <person name="Zhou S."/>
            <person name="Schwartz D.C."/>
            <person name="Freitag M."/>
            <person name="Ma L.J."/>
            <person name="Danchin E.G."/>
            <person name="Henrissat B."/>
            <person name="Coutinho P.M."/>
            <person name="Nelson D.R."/>
            <person name="Straney D."/>
            <person name="Napoli C.A."/>
            <person name="Barker B.M."/>
            <person name="Gribskov M."/>
            <person name="Rep M."/>
            <person name="Kroken S."/>
            <person name="Molnar I."/>
            <person name="Rensing C."/>
            <person name="Kennell J.C."/>
            <person name="Zamora J."/>
            <person name="Farman M.L."/>
            <person name="Selker E.U."/>
            <person name="Salamov A."/>
            <person name="Shapiro H."/>
            <person name="Pangilinan J."/>
            <person name="Lindquist E."/>
            <person name="Lamers C."/>
            <person name="Grigoriev I.V."/>
            <person name="Geiser D.M."/>
            <person name="Covert S.F."/>
            <person name="Temporini E."/>
            <person name="Vanetten H.D."/>
        </authorList>
    </citation>
    <scope>NUCLEOTIDE SEQUENCE [LARGE SCALE GENOMIC DNA]</scope>
    <source>
        <strain evidence="3">ATCC MYA-4622 / CBS 123669 / FGSC 9596 / NRRL 45880 / 77-13-4</strain>
    </source>
</reference>
<feature type="compositionally biased region" description="Polar residues" evidence="1">
    <location>
        <begin position="660"/>
        <end position="678"/>
    </location>
</feature>
<feature type="compositionally biased region" description="Acidic residues" evidence="1">
    <location>
        <begin position="721"/>
        <end position="746"/>
    </location>
</feature>
<protein>
    <submittedName>
        <fullName evidence="2">Uncharacterized protein</fullName>
    </submittedName>
</protein>
<dbReference type="KEGG" id="nhe:NECHADRAFT_98785"/>
<feature type="region of interest" description="Disordered" evidence="1">
    <location>
        <begin position="115"/>
        <end position="177"/>
    </location>
</feature>
<feature type="region of interest" description="Disordered" evidence="1">
    <location>
        <begin position="73"/>
        <end position="103"/>
    </location>
</feature>
<sequence length="746" mass="80908">MVAESSTSIDTLLASLQDPDTSSEGEARRDAFAQFVSETFAKGNMMALPAGVPAHNGVNRTNGAEQVASPLTAPTTLSHPTLPNGHSTSSRASSASANSAHVASMERDIAPVASMERASQAGSPAQSSPLAQHKSPPVHRAALNQGSHQPSQAPNGFQHQPSQGPPQQVQVHGHASPPAQAMTMSAVQQTNEYQQLLQLITNSPATAVRQAIRDKWDKALMGSQYHIAFLLNATMHQASPETLSRAVRGFGQKLVQTSKREIMEHLSPEDFDELVDLILPRVSNQFLDKALARRLETIPARHLVNALARAERLGYDVQDIVQEQNGEHVIPSLHSISLPPSSQPTQTMVVKQYQPTPPVQQQPPRVMQQTQPMVPMTVPQAIPHPPGVVYCQCGWPCTSKEALDYHLKKRACDKVKPEDQAGRDICLHCGCRFGSGGGLLYHEKSNVCGTYNAETGEQMRNLIAAFRQQSGSGQHTPAAPTPPPQVRNVMSQPPPQSTPNVASRWTASPQPSQQLPSGTPGRDPYAHLTEQKRIEFETKMREAEERYGKMMRDAMELPEAERGMRLASLKNSYNTKMSTTRKKYGIRLRERRTKEQIAAEQARIMAPSSNSATPTRDSESRPNKRPRTDAEEPAATGGPNGQQDSPRKRIPVSEMGGLSGSQATAELTDPTTQLNPTQPRYVPPKSLTGTGRPQSKMGETPDPARQGTSASLVGTQADPMSIDDDSESDSDSDSDSDDDDIPATLP</sequence>
<evidence type="ECO:0000313" key="2">
    <source>
        <dbReference type="EMBL" id="EEU47817.1"/>
    </source>
</evidence>
<feature type="region of interest" description="Disordered" evidence="1">
    <location>
        <begin position="469"/>
        <end position="529"/>
    </location>
</feature>
<dbReference type="OMA" id="QSMTRKK"/>
<dbReference type="Proteomes" id="UP000005206">
    <property type="component" value="Chromosome 1"/>
</dbReference>
<dbReference type="STRING" id="660122.C7YGX1"/>
<dbReference type="EMBL" id="GG698896">
    <property type="protein sequence ID" value="EEU47817.1"/>
    <property type="molecule type" value="Genomic_DNA"/>
</dbReference>
<dbReference type="VEuPathDB" id="FungiDB:NECHADRAFT_98785"/>
<dbReference type="RefSeq" id="XP_003053530.1">
    <property type="nucleotide sequence ID" value="XM_003053484.1"/>
</dbReference>
<dbReference type="GeneID" id="9676862"/>
<feature type="compositionally biased region" description="Basic and acidic residues" evidence="1">
    <location>
        <begin position="616"/>
        <end position="630"/>
    </location>
</feature>